<proteinExistence type="predicted"/>
<dbReference type="Pfam" id="PF10324">
    <property type="entry name" value="7TM_GPCR_Srw"/>
    <property type="match status" value="1"/>
</dbReference>
<organism evidence="2 3">
    <name type="scientific">Caenorhabditis briggsae</name>
    <dbReference type="NCBI Taxonomy" id="6238"/>
    <lineage>
        <taxon>Eukaryota</taxon>
        <taxon>Metazoa</taxon>
        <taxon>Ecdysozoa</taxon>
        <taxon>Nematoda</taxon>
        <taxon>Chromadorea</taxon>
        <taxon>Rhabditida</taxon>
        <taxon>Rhabditina</taxon>
        <taxon>Rhabditomorpha</taxon>
        <taxon>Rhabditoidea</taxon>
        <taxon>Rhabditidae</taxon>
        <taxon>Peloderinae</taxon>
        <taxon>Caenorhabditis</taxon>
    </lineage>
</organism>
<dbReference type="Gene3D" id="1.20.1070.10">
    <property type="entry name" value="Rhodopsin 7-helix transmembrane proteins"/>
    <property type="match status" value="1"/>
</dbReference>
<sequence>MMNSGKTHQNSGRKTKLVLYLTITFFIADFPLGIVIFAKLFFNPHSAIVEFMNLFTMLFSFGLTLDTSTHMFICFYMSSQYRNAAKAVFCCSLEVWKRFEFQKKKSEVVSVGPPQIC</sequence>
<dbReference type="AlphaFoldDB" id="A0AAE9JMH4"/>
<accession>A0AAE9JMH4</accession>
<evidence type="ECO:0000313" key="3">
    <source>
        <dbReference type="Proteomes" id="UP000829354"/>
    </source>
</evidence>
<evidence type="ECO:0000313" key="2">
    <source>
        <dbReference type="EMBL" id="UMM34668.1"/>
    </source>
</evidence>
<dbReference type="GO" id="GO:0008528">
    <property type="term" value="F:G protein-coupled peptide receptor activity"/>
    <property type="evidence" value="ECO:0007669"/>
    <property type="project" value="InterPro"/>
</dbReference>
<dbReference type="PANTHER" id="PTHR22751">
    <property type="entry name" value="G-PROTEIN COUPLED RECEPTOR-RELATED"/>
    <property type="match status" value="1"/>
</dbReference>
<feature type="transmembrane region" description="Helical" evidence="1">
    <location>
        <begin position="20"/>
        <end position="42"/>
    </location>
</feature>
<dbReference type="InterPro" id="IPR019427">
    <property type="entry name" value="7TM_GPCR_serpentine_rcpt_Srw"/>
</dbReference>
<dbReference type="EMBL" id="CP092624">
    <property type="protein sequence ID" value="UMM34668.1"/>
    <property type="molecule type" value="Genomic_DNA"/>
</dbReference>
<feature type="transmembrane region" description="Helical" evidence="1">
    <location>
        <begin position="54"/>
        <end position="76"/>
    </location>
</feature>
<protein>
    <recommendedName>
        <fullName evidence="4">G-protein coupled receptors family 1 profile domain-containing protein</fullName>
    </recommendedName>
</protein>
<evidence type="ECO:0008006" key="4">
    <source>
        <dbReference type="Google" id="ProtNLM"/>
    </source>
</evidence>
<dbReference type="SUPFAM" id="SSF81321">
    <property type="entry name" value="Family A G protein-coupled receptor-like"/>
    <property type="match status" value="1"/>
</dbReference>
<keyword evidence="3" id="KW-1185">Reference proteome</keyword>
<gene>
    <name evidence="2" type="ORF">L5515_007641</name>
</gene>
<keyword evidence="1" id="KW-1133">Transmembrane helix</keyword>
<keyword evidence="1" id="KW-0812">Transmembrane</keyword>
<reference evidence="2 3" key="1">
    <citation type="submission" date="2022-04" db="EMBL/GenBank/DDBJ databases">
        <title>Chromosome-level reference genomes for two strains of Caenorhabditis briggsae: an improved platform for comparative genomics.</title>
        <authorList>
            <person name="Stevens L."/>
            <person name="Andersen E."/>
        </authorList>
    </citation>
    <scope>NUCLEOTIDE SEQUENCE [LARGE SCALE GENOMIC DNA]</scope>
    <source>
        <strain evidence="2">VX34</strain>
        <tissue evidence="2">Whole-organism</tissue>
    </source>
</reference>
<dbReference type="Proteomes" id="UP000829354">
    <property type="component" value="Chromosome V"/>
</dbReference>
<dbReference type="PANTHER" id="PTHR22751:SF30">
    <property type="entry name" value="G-PROTEIN COUPLED RECEPTORS FAMILY 1 PROFILE DOMAIN-CONTAINING PROTEIN"/>
    <property type="match status" value="1"/>
</dbReference>
<evidence type="ECO:0000256" key="1">
    <source>
        <dbReference type="SAM" id="Phobius"/>
    </source>
</evidence>
<name>A0AAE9JMH4_CAEBR</name>
<keyword evidence="1" id="KW-0472">Membrane</keyword>